<name>E3M886_CAERE</name>
<evidence type="ECO:0000313" key="3">
    <source>
        <dbReference type="Proteomes" id="UP000008281"/>
    </source>
</evidence>
<reference evidence="2" key="1">
    <citation type="submission" date="2007-07" db="EMBL/GenBank/DDBJ databases">
        <title>PCAP assembly of the Caenorhabditis remanei genome.</title>
        <authorList>
            <consortium name="The Caenorhabditis remanei Sequencing Consortium"/>
            <person name="Wilson R.K."/>
        </authorList>
    </citation>
    <scope>NUCLEOTIDE SEQUENCE [LARGE SCALE GENOMIC DNA]</scope>
    <source>
        <strain evidence="2">PB4641</strain>
    </source>
</reference>
<dbReference type="FunCoup" id="E3M886">
    <property type="interactions" value="271"/>
</dbReference>
<feature type="compositionally biased region" description="Low complexity" evidence="1">
    <location>
        <begin position="63"/>
        <end position="73"/>
    </location>
</feature>
<dbReference type="AlphaFoldDB" id="E3M886"/>
<accession>E3M886</accession>
<dbReference type="EMBL" id="DS268428">
    <property type="protein sequence ID" value="EFO94360.1"/>
    <property type="molecule type" value="Genomic_DNA"/>
</dbReference>
<evidence type="ECO:0000313" key="2">
    <source>
        <dbReference type="EMBL" id="EFO94360.1"/>
    </source>
</evidence>
<feature type="compositionally biased region" description="Basic and acidic residues" evidence="1">
    <location>
        <begin position="155"/>
        <end position="174"/>
    </location>
</feature>
<gene>
    <name evidence="2" type="ORF">CRE_13418</name>
</gene>
<feature type="compositionally biased region" description="Polar residues" evidence="1">
    <location>
        <begin position="126"/>
        <end position="154"/>
    </location>
</feature>
<dbReference type="OMA" id="KMWIFES"/>
<dbReference type="CTD" id="9806379"/>
<keyword evidence="3" id="KW-1185">Reference proteome</keyword>
<feature type="region of interest" description="Disordered" evidence="1">
    <location>
        <begin position="54"/>
        <end position="190"/>
    </location>
</feature>
<dbReference type="Proteomes" id="UP000008281">
    <property type="component" value="Unassembled WGS sequence"/>
</dbReference>
<dbReference type="eggNOG" id="ENOG502TJ51">
    <property type="taxonomic scope" value="Eukaryota"/>
</dbReference>
<organism evidence="3">
    <name type="scientific">Caenorhabditis remanei</name>
    <name type="common">Caenorhabditis vulgaris</name>
    <dbReference type="NCBI Taxonomy" id="31234"/>
    <lineage>
        <taxon>Eukaryota</taxon>
        <taxon>Metazoa</taxon>
        <taxon>Ecdysozoa</taxon>
        <taxon>Nematoda</taxon>
        <taxon>Chromadorea</taxon>
        <taxon>Rhabditida</taxon>
        <taxon>Rhabditina</taxon>
        <taxon>Rhabditomorpha</taxon>
        <taxon>Rhabditoidea</taxon>
        <taxon>Rhabditidae</taxon>
        <taxon>Peloderinae</taxon>
        <taxon>Caenorhabditis</taxon>
    </lineage>
</organism>
<evidence type="ECO:0000256" key="1">
    <source>
        <dbReference type="SAM" id="MobiDB-lite"/>
    </source>
</evidence>
<dbReference type="KEGG" id="crq:GCK72_008720"/>
<protein>
    <submittedName>
        <fullName evidence="2">Uncharacterized protein</fullName>
    </submittedName>
</protein>
<feature type="compositionally biased region" description="Polar residues" evidence="1">
    <location>
        <begin position="82"/>
        <end position="96"/>
    </location>
</feature>
<dbReference type="RefSeq" id="XP_003107539.2">
    <property type="nucleotide sequence ID" value="XM_003107491.2"/>
</dbReference>
<dbReference type="HOGENOM" id="CLU_105167_0_0_1"/>
<dbReference type="OrthoDB" id="10368883at2759"/>
<dbReference type="STRING" id="31234.E3M886"/>
<dbReference type="GeneID" id="9806379"/>
<proteinExistence type="predicted"/>
<sequence>MSSTNSKKRGRRGKREEMPMFVPGCTRCHKLHMSMWCPEPLMAIDVPKPVQMKAGNDKKEEMSSTTISNNRSTTWKEAKTFGSDNNNSAHMKNRNGSVMEEDPRFDRRRRGRGPAFRSAPQRFAPPQSSQTIQKPLMRNATSSHQSRSSPSKNVEPSERRSQAPNSTRRDERPVRSRPAQSYHLPKQPITRLPKAEMMISLNNELRPFSYGDENMYQEVPIAKQIPKTIPRVPENQMYVFRKRTYYDEHGNQVDERETATIVHLDGDELIFVDLNDDFEF</sequence>